<gene>
    <name evidence="1" type="ORF">ABN611_07645</name>
</gene>
<protein>
    <submittedName>
        <fullName evidence="1">Uncharacterized protein</fullName>
    </submittedName>
</protein>
<organism evidence="1">
    <name type="scientific">Kribbella sp. HUAS MG21</name>
    <dbReference type="NCBI Taxonomy" id="3160966"/>
    <lineage>
        <taxon>Bacteria</taxon>
        <taxon>Bacillati</taxon>
        <taxon>Actinomycetota</taxon>
        <taxon>Actinomycetes</taxon>
        <taxon>Propionibacteriales</taxon>
        <taxon>Kribbellaceae</taxon>
        <taxon>Kribbella</taxon>
    </lineage>
</organism>
<proteinExistence type="predicted"/>
<reference evidence="1" key="1">
    <citation type="submission" date="2024-06" db="EMBL/GenBank/DDBJ databases">
        <title>Kribbella sp. strain HUAS MG21 genome sequences.</title>
        <authorList>
            <person name="Mo P."/>
        </authorList>
    </citation>
    <scope>NUCLEOTIDE SEQUENCE</scope>
    <source>
        <strain evidence="1">HUAS MG21</strain>
    </source>
</reference>
<dbReference type="AlphaFoldDB" id="A0AAU7TIG1"/>
<dbReference type="RefSeq" id="WP_350279091.1">
    <property type="nucleotide sequence ID" value="NZ_CP158165.1"/>
</dbReference>
<name>A0AAU7TIG1_9ACTN</name>
<evidence type="ECO:0000313" key="1">
    <source>
        <dbReference type="EMBL" id="XBV26291.1"/>
    </source>
</evidence>
<dbReference type="EMBL" id="CP158165">
    <property type="protein sequence ID" value="XBV26291.1"/>
    <property type="molecule type" value="Genomic_DNA"/>
</dbReference>
<accession>A0AAU7TIG1</accession>
<sequence>MTALFPIGHGAGPDASTESMPYVVRVGRTAEQLSAPEFGVWLLAHRLTHVTELAAACADADIDDPERHVDTLLSRGLLAAADDVAAFAQRYRLLPLFVGLGNRPDDPERFAIGVPGLEPLATLGPIAYELWQWGWVAPSLWAHCEVLATIGETADAPGTASAQLGAVLDGVSVLLADFVAVLAPVS</sequence>